<accession>A0A371IX09</accession>
<dbReference type="AlphaFoldDB" id="A0A371IX09"/>
<dbReference type="GO" id="GO:0016779">
    <property type="term" value="F:nucleotidyltransferase activity"/>
    <property type="evidence" value="ECO:0007669"/>
    <property type="project" value="UniProtKB-KW"/>
</dbReference>
<proteinExistence type="predicted"/>
<evidence type="ECO:0000256" key="2">
    <source>
        <dbReference type="ARBA" id="ARBA00022695"/>
    </source>
</evidence>
<protein>
    <submittedName>
        <fullName evidence="4">CTP--phosphocholine cytidylyltransferase</fullName>
    </submittedName>
</protein>
<name>A0A371IX09_9FIRM</name>
<dbReference type="OrthoDB" id="9803871at2"/>
<dbReference type="InterPro" id="IPR050065">
    <property type="entry name" value="GlmU-like"/>
</dbReference>
<evidence type="ECO:0000259" key="3">
    <source>
        <dbReference type="Pfam" id="PF00483"/>
    </source>
</evidence>
<comment type="caution">
    <text evidence="4">The sequence shown here is derived from an EMBL/GenBank/DDBJ whole genome shotgun (WGS) entry which is preliminary data.</text>
</comment>
<dbReference type="InterPro" id="IPR017189">
    <property type="entry name" value="CTP-phospocholine_CTT"/>
</dbReference>
<dbReference type="Pfam" id="PF00483">
    <property type="entry name" value="NTP_transferase"/>
    <property type="match status" value="1"/>
</dbReference>
<reference evidence="4 5" key="1">
    <citation type="journal article" date="2017" name="Genome Announc.">
        <title>Draft Genome Sequence of Romboutsia maritimum sp. nov. Strain CCRI-22766(T), Isolated from Coastal Estuarine Mud.</title>
        <authorList>
            <person name="Maheux A.F."/>
            <person name="Boudreau D.K."/>
            <person name="Berube E."/>
            <person name="Boissinot M."/>
            <person name="Raymond F."/>
            <person name="Brodeur S."/>
            <person name="Corbeil J."/>
            <person name="Brightwell G."/>
            <person name="Broda D."/>
            <person name="Omar R.F."/>
            <person name="Bergeron M.G."/>
        </authorList>
    </citation>
    <scope>NUCLEOTIDE SEQUENCE [LARGE SCALE GENOMIC DNA]</scope>
    <source>
        <strain evidence="4 5">CCRI-22766</strain>
    </source>
</reference>
<dbReference type="Gene3D" id="3.90.550.10">
    <property type="entry name" value="Spore Coat Polysaccharide Biosynthesis Protein SpsA, Chain A"/>
    <property type="match status" value="1"/>
</dbReference>
<evidence type="ECO:0000256" key="1">
    <source>
        <dbReference type="ARBA" id="ARBA00022679"/>
    </source>
</evidence>
<evidence type="ECO:0000313" key="5">
    <source>
        <dbReference type="Proteomes" id="UP000243494"/>
    </source>
</evidence>
<evidence type="ECO:0000313" key="4">
    <source>
        <dbReference type="EMBL" id="RDY25007.1"/>
    </source>
</evidence>
<dbReference type="PANTHER" id="PTHR43584">
    <property type="entry name" value="NUCLEOTIDYL TRANSFERASE"/>
    <property type="match status" value="1"/>
</dbReference>
<organism evidence="4 5">
    <name type="scientific">Romboutsia maritimum</name>
    <dbReference type="NCBI Taxonomy" id="2020948"/>
    <lineage>
        <taxon>Bacteria</taxon>
        <taxon>Bacillati</taxon>
        <taxon>Bacillota</taxon>
        <taxon>Clostridia</taxon>
        <taxon>Peptostreptococcales</taxon>
        <taxon>Peptostreptococcaceae</taxon>
        <taxon>Romboutsia</taxon>
    </lineage>
</organism>
<dbReference type="EMBL" id="NOJZ02000001">
    <property type="protein sequence ID" value="RDY25007.1"/>
    <property type="molecule type" value="Genomic_DNA"/>
</dbReference>
<dbReference type="InterPro" id="IPR029044">
    <property type="entry name" value="Nucleotide-diphossugar_trans"/>
</dbReference>
<sequence length="231" mass="26930">MRAILLAAGMGTRLQPLTLTTPKPLIEVNGTAMMQRQIEFLKEKGIDEIIVVTGYLEEKFQFLKEKYNVKLVHNDKYNVYNNIYTMYLVKDYLPGSYVMDGDIYLQNNFIDENINKSTYFSGYKEKFKDEWILEFDDNNKVYNINIGSGNGHILCGVSYWSPKDGEHIVKKLEEAINGNSFEDLYWDNMVKDNLKDLDVYIRKINSDDCFEIDSLDDLYSVSEKLKVINEK</sequence>
<dbReference type="Proteomes" id="UP000243494">
    <property type="component" value="Unassembled WGS sequence"/>
</dbReference>
<dbReference type="PANTHER" id="PTHR43584:SF5">
    <property type="entry name" value="PROTEIN LICC"/>
    <property type="match status" value="1"/>
</dbReference>
<dbReference type="CDD" id="cd02523">
    <property type="entry name" value="PC_cytidylyltransferase"/>
    <property type="match status" value="1"/>
</dbReference>
<keyword evidence="1 4" id="KW-0808">Transferase</keyword>
<keyword evidence="2 4" id="KW-0548">Nucleotidyltransferase</keyword>
<dbReference type="RefSeq" id="WP_095405763.1">
    <property type="nucleotide sequence ID" value="NZ_NOJZ02000001.1"/>
</dbReference>
<dbReference type="InterPro" id="IPR005835">
    <property type="entry name" value="NTP_transferase_dom"/>
</dbReference>
<feature type="domain" description="Nucleotidyl transferase" evidence="3">
    <location>
        <begin position="3"/>
        <end position="65"/>
    </location>
</feature>
<dbReference type="PIRSF" id="PIRSF037382">
    <property type="entry name" value="CCT_LicC"/>
    <property type="match status" value="1"/>
</dbReference>
<dbReference type="SUPFAM" id="SSF53448">
    <property type="entry name" value="Nucleotide-diphospho-sugar transferases"/>
    <property type="match status" value="1"/>
</dbReference>
<gene>
    <name evidence="4" type="ORF">CHF27_002055</name>
</gene>
<keyword evidence="5" id="KW-1185">Reference proteome</keyword>